<sequence>MGTAGCGEKEAAVTVPTQTPQQAVATDSRIPPEKQAQIQQIIAQQQAAHAPGAAAH</sequence>
<organism evidence="2 3">
    <name type="scientific">Capsulimonas corticalis</name>
    <dbReference type="NCBI Taxonomy" id="2219043"/>
    <lineage>
        <taxon>Bacteria</taxon>
        <taxon>Bacillati</taxon>
        <taxon>Armatimonadota</taxon>
        <taxon>Armatimonadia</taxon>
        <taxon>Capsulimonadales</taxon>
        <taxon>Capsulimonadaceae</taxon>
        <taxon>Capsulimonas</taxon>
    </lineage>
</organism>
<name>A0A402CSR1_9BACT</name>
<keyword evidence="3" id="KW-1185">Reference proteome</keyword>
<evidence type="ECO:0000313" key="3">
    <source>
        <dbReference type="Proteomes" id="UP000287394"/>
    </source>
</evidence>
<feature type="region of interest" description="Disordered" evidence="1">
    <location>
        <begin position="1"/>
        <end position="56"/>
    </location>
</feature>
<feature type="compositionally biased region" description="Polar residues" evidence="1">
    <location>
        <begin position="15"/>
        <end position="25"/>
    </location>
</feature>
<accession>A0A402CSR1</accession>
<dbReference type="Proteomes" id="UP000287394">
    <property type="component" value="Chromosome"/>
</dbReference>
<gene>
    <name evidence="2" type="ORF">CCAX7_30390</name>
</gene>
<proteinExistence type="predicted"/>
<reference evidence="2 3" key="1">
    <citation type="journal article" date="2019" name="Int. J. Syst. Evol. Microbiol.">
        <title>Capsulimonas corticalis gen. nov., sp. nov., an aerobic capsulated bacterium, of a novel bacterial order, Capsulimonadales ord. nov., of the class Armatimonadia of the phylum Armatimonadetes.</title>
        <authorList>
            <person name="Li J."/>
            <person name="Kudo C."/>
            <person name="Tonouchi A."/>
        </authorList>
    </citation>
    <scope>NUCLEOTIDE SEQUENCE [LARGE SCALE GENOMIC DNA]</scope>
    <source>
        <strain evidence="2 3">AX-7</strain>
    </source>
</reference>
<protein>
    <submittedName>
        <fullName evidence="2">Uncharacterized protein</fullName>
    </submittedName>
</protein>
<dbReference type="AlphaFoldDB" id="A0A402CSR1"/>
<evidence type="ECO:0000313" key="2">
    <source>
        <dbReference type="EMBL" id="BDI30988.1"/>
    </source>
</evidence>
<evidence type="ECO:0000256" key="1">
    <source>
        <dbReference type="SAM" id="MobiDB-lite"/>
    </source>
</evidence>
<dbReference type="KEGG" id="ccot:CCAX7_30390"/>
<dbReference type="EMBL" id="AP025739">
    <property type="protein sequence ID" value="BDI30988.1"/>
    <property type="molecule type" value="Genomic_DNA"/>
</dbReference>
<feature type="compositionally biased region" description="Low complexity" evidence="1">
    <location>
        <begin position="35"/>
        <end position="56"/>
    </location>
</feature>